<feature type="binding site" evidence="6">
    <location>
        <position position="68"/>
    </location>
    <ligand>
        <name>NADP(+)</name>
        <dbReference type="ChEBI" id="CHEBI:58349"/>
    </ligand>
</feature>
<dbReference type="PIRSF" id="PIRSF000095">
    <property type="entry name" value="17beta-HSD"/>
    <property type="match status" value="1"/>
</dbReference>
<evidence type="ECO:0000256" key="7">
    <source>
        <dbReference type="RuleBase" id="RU000363"/>
    </source>
</evidence>
<dbReference type="GO" id="GO:0006703">
    <property type="term" value="P:estrogen biosynthetic process"/>
    <property type="evidence" value="ECO:0007669"/>
    <property type="project" value="InterPro"/>
</dbReference>
<dbReference type="PANTHER" id="PTHR43391:SF8">
    <property type="entry name" value="RETINOL DEHYDROGENASE 8"/>
    <property type="match status" value="1"/>
</dbReference>
<feature type="binding site" evidence="6">
    <location>
        <position position="162"/>
    </location>
    <ligand>
        <name>NADP(+)</name>
        <dbReference type="ChEBI" id="CHEBI:58349"/>
    </ligand>
</feature>
<evidence type="ECO:0000256" key="5">
    <source>
        <dbReference type="PIRSR" id="PIRSR000095-1"/>
    </source>
</evidence>
<evidence type="ECO:0000256" key="2">
    <source>
        <dbReference type="ARBA" id="ARBA00023002"/>
    </source>
</evidence>
<dbReference type="Gene3D" id="3.40.50.720">
    <property type="entry name" value="NAD(P)-binding Rossmann-like Domain"/>
    <property type="match status" value="1"/>
</dbReference>
<name>A0AAJ7WY67_PETMA</name>
<accession>A0AAJ7WY67</accession>
<evidence type="ECO:0000256" key="3">
    <source>
        <dbReference type="ARBA" id="ARBA00023098"/>
    </source>
</evidence>
<evidence type="ECO:0000313" key="8">
    <source>
        <dbReference type="Proteomes" id="UP001318040"/>
    </source>
</evidence>
<keyword evidence="2" id="KW-0560">Oxidoreductase</keyword>
<evidence type="ECO:0000313" key="9">
    <source>
        <dbReference type="RefSeq" id="XP_032814549.1"/>
    </source>
</evidence>
<evidence type="ECO:0000256" key="4">
    <source>
        <dbReference type="PIRNR" id="PIRNR000095"/>
    </source>
</evidence>
<reference evidence="9" key="1">
    <citation type="submission" date="2025-08" db="UniProtKB">
        <authorList>
            <consortium name="RefSeq"/>
        </authorList>
    </citation>
    <scope>IDENTIFICATION</scope>
    <source>
        <tissue evidence="9">Sperm</tissue>
    </source>
</reference>
<dbReference type="KEGG" id="pmrn:116944848"/>
<feature type="active site" description="Proton acceptor" evidence="5">
    <location>
        <position position="158"/>
    </location>
</feature>
<dbReference type="GO" id="GO:0004303">
    <property type="term" value="F:estradiol 17-beta-dehydrogenase [NAD(P)+] activity"/>
    <property type="evidence" value="ECO:0007669"/>
    <property type="project" value="InterPro"/>
</dbReference>
<protein>
    <submittedName>
        <fullName evidence="9">Retinol dehydrogenase 8 isoform X1</fullName>
    </submittedName>
</protein>
<dbReference type="InterPro" id="IPR011348">
    <property type="entry name" value="17beta_DH"/>
</dbReference>
<dbReference type="SUPFAM" id="SSF51735">
    <property type="entry name" value="NAD(P)-binding Rossmann-fold domains"/>
    <property type="match status" value="1"/>
</dbReference>
<evidence type="ECO:0000256" key="1">
    <source>
        <dbReference type="ARBA" id="ARBA00006484"/>
    </source>
</evidence>
<feature type="binding site" evidence="6">
    <location>
        <position position="145"/>
    </location>
    <ligand>
        <name>substrate</name>
    </ligand>
</feature>
<organism evidence="8 9">
    <name type="scientific">Petromyzon marinus</name>
    <name type="common">Sea lamprey</name>
    <dbReference type="NCBI Taxonomy" id="7757"/>
    <lineage>
        <taxon>Eukaryota</taxon>
        <taxon>Metazoa</taxon>
        <taxon>Chordata</taxon>
        <taxon>Craniata</taxon>
        <taxon>Vertebrata</taxon>
        <taxon>Cyclostomata</taxon>
        <taxon>Hyperoartia</taxon>
        <taxon>Petromyzontiformes</taxon>
        <taxon>Petromyzontidae</taxon>
        <taxon>Petromyzon</taxon>
    </lineage>
</organism>
<dbReference type="GO" id="GO:0042572">
    <property type="term" value="P:retinol metabolic process"/>
    <property type="evidence" value="ECO:0007669"/>
    <property type="project" value="TreeGrafter"/>
</dbReference>
<feature type="binding site" evidence="6">
    <location>
        <begin position="14"/>
        <end position="42"/>
    </location>
    <ligand>
        <name>NADP(+)</name>
        <dbReference type="ChEBI" id="CHEBI:58349"/>
    </ligand>
</feature>
<dbReference type="GO" id="GO:0004745">
    <property type="term" value="F:all-trans-retinol dehydrogenase (NAD+) activity"/>
    <property type="evidence" value="ECO:0007669"/>
    <property type="project" value="TreeGrafter"/>
</dbReference>
<dbReference type="GO" id="GO:0005829">
    <property type="term" value="C:cytosol"/>
    <property type="evidence" value="ECO:0007669"/>
    <property type="project" value="TreeGrafter"/>
</dbReference>
<dbReference type="InterPro" id="IPR020904">
    <property type="entry name" value="Sc_DH/Rdtase_CS"/>
</dbReference>
<dbReference type="PROSITE" id="PS00061">
    <property type="entry name" value="ADH_SHORT"/>
    <property type="match status" value="1"/>
</dbReference>
<dbReference type="GeneID" id="116944848"/>
<evidence type="ECO:0000256" key="6">
    <source>
        <dbReference type="PIRSR" id="PIRSR000095-2"/>
    </source>
</evidence>
<sequence>MGTTDVKTVVLITGCSSGIGLELAARMAQDPNQRYTVIATMRNLEKRGQLVEAAGAALGSSLLVQQLDVCSDDSVRDCLAAVPGGRVDVLVNNAGVGLIGPVEGHTMEEIKAVFDTNFFGVVRMIKAVLPDMKRRRSGHIVVISSVMGLQAVVFNDVYAASKFAVEGFCEALAMQLAKFDIHVTLVEPGPVHTKFETKLLADASREEFAGVDAETLHLFRDVYLPASRDIFRTLGQTPGDVVKAVMRVIARERPPFRYQTNPLYTPLTALRHADDTGQLSVQTFYRLLFHHGAVFRASLAALRCLTCSCCRAAHSDA</sequence>
<dbReference type="Pfam" id="PF00106">
    <property type="entry name" value="adh_short"/>
    <property type="match status" value="1"/>
</dbReference>
<dbReference type="CTD" id="50700"/>
<dbReference type="AlphaFoldDB" id="A0AAJ7WY67"/>
<dbReference type="PRINTS" id="PR00080">
    <property type="entry name" value="SDRFAMILY"/>
</dbReference>
<dbReference type="RefSeq" id="XP_032814549.1">
    <property type="nucleotide sequence ID" value="XM_032958658.1"/>
</dbReference>
<dbReference type="PRINTS" id="PR00081">
    <property type="entry name" value="GDHRDH"/>
</dbReference>
<dbReference type="Proteomes" id="UP001318040">
    <property type="component" value="Chromosome 22"/>
</dbReference>
<gene>
    <name evidence="9" type="primary">RDH8</name>
</gene>
<comment type="similarity">
    <text evidence="1 4 7">Belongs to the short-chain dehydrogenases/reductases (SDR) family.</text>
</comment>
<proteinExistence type="inferred from homology"/>
<dbReference type="InterPro" id="IPR002347">
    <property type="entry name" value="SDR_fam"/>
</dbReference>
<dbReference type="PANTHER" id="PTHR43391">
    <property type="entry name" value="RETINOL DEHYDROGENASE-RELATED"/>
    <property type="match status" value="1"/>
</dbReference>
<dbReference type="InterPro" id="IPR036291">
    <property type="entry name" value="NAD(P)-bd_dom_sf"/>
</dbReference>
<keyword evidence="8" id="KW-1185">Reference proteome</keyword>
<dbReference type="FunFam" id="3.40.50.720:FF:000323">
    <property type="entry name" value="Estradiol 17-beta-dehydrogenase 1"/>
    <property type="match status" value="1"/>
</dbReference>
<keyword evidence="3" id="KW-0443">Lipid metabolism</keyword>